<evidence type="ECO:0000256" key="1">
    <source>
        <dbReference type="ARBA" id="ARBA00022723"/>
    </source>
</evidence>
<dbReference type="PANTHER" id="PTHR21319:SF53">
    <property type="entry name" value="RING FINGER AND CHY ZINC FINGER DOMAIN-CONTAINING PROTEIN 1"/>
    <property type="match status" value="1"/>
</dbReference>
<dbReference type="GO" id="GO:0005634">
    <property type="term" value="C:nucleus"/>
    <property type="evidence" value="ECO:0007669"/>
    <property type="project" value="TreeGrafter"/>
</dbReference>
<keyword evidence="3" id="KW-0862">Zinc</keyword>
<name>A0AA86R521_9EUKA</name>
<dbReference type="PANTHER" id="PTHR21319">
    <property type="entry name" value="RING FINGER AND CHY ZINC FINGER DOMAIN-CONTAINING PROTEIN 1"/>
    <property type="match status" value="1"/>
</dbReference>
<dbReference type="PROSITE" id="PS51266">
    <property type="entry name" value="ZF_CHY"/>
    <property type="match status" value="1"/>
</dbReference>
<feature type="domain" description="RING-type" evidence="5">
    <location>
        <begin position="242"/>
        <end position="285"/>
    </location>
</feature>
<keyword evidence="1" id="KW-0479">Metal-binding</keyword>
<dbReference type="GO" id="GO:0061630">
    <property type="term" value="F:ubiquitin protein ligase activity"/>
    <property type="evidence" value="ECO:0007669"/>
    <property type="project" value="TreeGrafter"/>
</dbReference>
<dbReference type="SUPFAM" id="SSF57850">
    <property type="entry name" value="RING/U-box"/>
    <property type="match status" value="1"/>
</dbReference>
<evidence type="ECO:0000259" key="6">
    <source>
        <dbReference type="PROSITE" id="PS51266"/>
    </source>
</evidence>
<evidence type="ECO:0000313" key="10">
    <source>
        <dbReference type="Proteomes" id="UP001642409"/>
    </source>
</evidence>
<evidence type="ECO:0000313" key="8">
    <source>
        <dbReference type="EMBL" id="CAI9968993.1"/>
    </source>
</evidence>
<dbReference type="SUPFAM" id="SSF161219">
    <property type="entry name" value="CHY zinc finger-like"/>
    <property type="match status" value="1"/>
</dbReference>
<accession>A0AA86R521</accession>
<dbReference type="PROSITE" id="PS51270">
    <property type="entry name" value="ZF_CTCHY"/>
    <property type="match status" value="1"/>
</dbReference>
<dbReference type="Pfam" id="PF05495">
    <property type="entry name" value="zf-CHY"/>
    <property type="match status" value="1"/>
</dbReference>
<keyword evidence="2 4" id="KW-0863">Zinc-finger</keyword>
<evidence type="ECO:0000256" key="2">
    <source>
        <dbReference type="ARBA" id="ARBA00022771"/>
    </source>
</evidence>
<dbReference type="EMBL" id="CATOUU010001052">
    <property type="protein sequence ID" value="CAI9968993.1"/>
    <property type="molecule type" value="Genomic_DNA"/>
</dbReference>
<gene>
    <name evidence="8" type="ORF">HINF_LOCUS56638</name>
    <name evidence="9" type="ORF">HINF_LOCUS58818</name>
</gene>
<dbReference type="InterPro" id="IPR008913">
    <property type="entry name" value="Znf_CHY"/>
</dbReference>
<dbReference type="PROSITE" id="PS50089">
    <property type="entry name" value="ZF_RING_2"/>
    <property type="match status" value="1"/>
</dbReference>
<organism evidence="8">
    <name type="scientific">Hexamita inflata</name>
    <dbReference type="NCBI Taxonomy" id="28002"/>
    <lineage>
        <taxon>Eukaryota</taxon>
        <taxon>Metamonada</taxon>
        <taxon>Diplomonadida</taxon>
        <taxon>Hexamitidae</taxon>
        <taxon>Hexamitinae</taxon>
        <taxon>Hexamita</taxon>
    </lineage>
</organism>
<dbReference type="SUPFAM" id="SSF161245">
    <property type="entry name" value="Zinc hairpin stack"/>
    <property type="match status" value="1"/>
</dbReference>
<evidence type="ECO:0000259" key="5">
    <source>
        <dbReference type="PROSITE" id="PS50089"/>
    </source>
</evidence>
<evidence type="ECO:0000256" key="3">
    <source>
        <dbReference type="ARBA" id="ARBA00022833"/>
    </source>
</evidence>
<keyword evidence="10" id="KW-1185">Reference proteome</keyword>
<dbReference type="SMART" id="SM00184">
    <property type="entry name" value="RING"/>
    <property type="match status" value="1"/>
</dbReference>
<feature type="domain" description="CTCHY-type" evidence="7">
    <location>
        <begin position="176"/>
        <end position="242"/>
    </location>
</feature>
<proteinExistence type="predicted"/>
<dbReference type="GO" id="GO:0016567">
    <property type="term" value="P:protein ubiquitination"/>
    <property type="evidence" value="ECO:0007669"/>
    <property type="project" value="TreeGrafter"/>
</dbReference>
<dbReference type="InterPro" id="IPR017921">
    <property type="entry name" value="Znf_CTCHY"/>
</dbReference>
<dbReference type="InterPro" id="IPR037274">
    <property type="entry name" value="Znf_CHY_sf"/>
</dbReference>
<dbReference type="AlphaFoldDB" id="A0AA86R521"/>
<sequence length="428" mass="49709">MYPDATLVTEEHRNEVIISIIFRLKPGGEKENNNDRIILKSFVSDIFCDETRQHQLKQCERVVPQMLSANYDISLDHYENISNFNDQFPDFKSYQYPDSDLIFKTFSTSSSVGCQHYICGCLQQCPTCKNFYGCRQCHNEAEDHVLDRTSVTTLKCRFCSETVPFGDKCANCSKQFCSVFCPVCKFMCFIGLDEKPFYHCEQCGTCKVGLKKKWTHCDKCNRCYHVDYFNSHRCGIRTATECCVCLGTLRDSVFQIRDIECGHTMHYHCWVQLINQNNFSCPMCKKCLLDAELRQQIFEHYTQIAQKTLIGTRTVQVHCNQCNNEFGFFEQPFYWCHECKSFNTSVVNGNPSTETVKQYIQQLKDPIHCLILTVENAIPFFTEKYNLNEEEIEVIKQGITEASLQVIEHLLRIGGFPPEKELFLALFK</sequence>
<evidence type="ECO:0000313" key="9">
    <source>
        <dbReference type="EMBL" id="CAL6078264.1"/>
    </source>
</evidence>
<dbReference type="Pfam" id="PF13923">
    <property type="entry name" value="zf-C3HC4_2"/>
    <property type="match status" value="1"/>
</dbReference>
<reference evidence="8" key="1">
    <citation type="submission" date="2023-06" db="EMBL/GenBank/DDBJ databases">
        <authorList>
            <person name="Kurt Z."/>
        </authorList>
    </citation>
    <scope>NUCLEOTIDE SEQUENCE</scope>
</reference>
<dbReference type="Proteomes" id="UP001642409">
    <property type="component" value="Unassembled WGS sequence"/>
</dbReference>
<dbReference type="EMBL" id="CAXDID020000333">
    <property type="protein sequence ID" value="CAL6078264.1"/>
    <property type="molecule type" value="Genomic_DNA"/>
</dbReference>
<evidence type="ECO:0000259" key="7">
    <source>
        <dbReference type="PROSITE" id="PS51270"/>
    </source>
</evidence>
<dbReference type="GO" id="GO:0006511">
    <property type="term" value="P:ubiquitin-dependent protein catabolic process"/>
    <property type="evidence" value="ECO:0007669"/>
    <property type="project" value="TreeGrafter"/>
</dbReference>
<comment type="caution">
    <text evidence="8">The sequence shown here is derived from an EMBL/GenBank/DDBJ whole genome shotgun (WGS) entry which is preliminary data.</text>
</comment>
<dbReference type="InterPro" id="IPR037275">
    <property type="entry name" value="Znf_CTCHY_sf"/>
</dbReference>
<dbReference type="InterPro" id="IPR001841">
    <property type="entry name" value="Znf_RING"/>
</dbReference>
<feature type="domain" description="CHY-type" evidence="6">
    <location>
        <begin position="107"/>
        <end position="174"/>
    </location>
</feature>
<protein>
    <submittedName>
        <fullName evidence="8">RING finger and CHY zinc finger domain-containing protein</fullName>
    </submittedName>
    <submittedName>
        <fullName evidence="9">RING_finger and CHY zinc finger domain-containing protein</fullName>
    </submittedName>
</protein>
<dbReference type="InterPro" id="IPR013083">
    <property type="entry name" value="Znf_RING/FYVE/PHD"/>
</dbReference>
<reference evidence="9 10" key="2">
    <citation type="submission" date="2024-07" db="EMBL/GenBank/DDBJ databases">
        <authorList>
            <person name="Akdeniz Z."/>
        </authorList>
    </citation>
    <scope>NUCLEOTIDE SEQUENCE [LARGE SCALE GENOMIC DNA]</scope>
</reference>
<dbReference type="Gene3D" id="3.30.40.10">
    <property type="entry name" value="Zinc/RING finger domain, C3HC4 (zinc finger)"/>
    <property type="match status" value="1"/>
</dbReference>
<evidence type="ECO:0000256" key="4">
    <source>
        <dbReference type="PROSITE-ProRule" id="PRU00601"/>
    </source>
</evidence>
<dbReference type="GO" id="GO:0008270">
    <property type="term" value="F:zinc ion binding"/>
    <property type="evidence" value="ECO:0007669"/>
    <property type="project" value="UniProtKB-KW"/>
</dbReference>